<keyword evidence="1" id="KW-0812">Transmembrane</keyword>
<organism evidence="3 4">
    <name type="scientific">Paracoccus rhizosphaerae</name>
    <dbReference type="NCBI Taxonomy" id="1133347"/>
    <lineage>
        <taxon>Bacteria</taxon>
        <taxon>Pseudomonadati</taxon>
        <taxon>Pseudomonadota</taxon>
        <taxon>Alphaproteobacteria</taxon>
        <taxon>Rhodobacterales</taxon>
        <taxon>Paracoccaceae</taxon>
        <taxon>Paracoccus</taxon>
    </lineage>
</organism>
<name>A0ABV6CI93_9RHOB</name>
<feature type="transmembrane region" description="Helical" evidence="1">
    <location>
        <begin position="161"/>
        <end position="182"/>
    </location>
</feature>
<dbReference type="EMBL" id="JBHLWQ010000079">
    <property type="protein sequence ID" value="MFC0200457.1"/>
    <property type="molecule type" value="Genomic_DNA"/>
</dbReference>
<dbReference type="InterPro" id="IPR005804">
    <property type="entry name" value="FA_desaturase_dom"/>
</dbReference>
<evidence type="ECO:0000256" key="1">
    <source>
        <dbReference type="SAM" id="Phobius"/>
    </source>
</evidence>
<keyword evidence="1" id="KW-1133">Transmembrane helix</keyword>
<proteinExistence type="predicted"/>
<keyword evidence="4" id="KW-1185">Reference proteome</keyword>
<dbReference type="EC" id="1.14.19.-" evidence="3"/>
<keyword evidence="3" id="KW-0560">Oxidoreductase</keyword>
<evidence type="ECO:0000259" key="2">
    <source>
        <dbReference type="Pfam" id="PF00487"/>
    </source>
</evidence>
<feature type="domain" description="Fatty acid desaturase" evidence="2">
    <location>
        <begin position="137"/>
        <end position="236"/>
    </location>
</feature>
<accession>A0ABV6CI93</accession>
<evidence type="ECO:0000313" key="4">
    <source>
        <dbReference type="Proteomes" id="UP001589795"/>
    </source>
</evidence>
<comment type="caution">
    <text evidence="3">The sequence shown here is derived from an EMBL/GenBank/DDBJ whole genome shotgun (WGS) entry which is preliminary data.</text>
</comment>
<dbReference type="RefSeq" id="WP_265508146.1">
    <property type="nucleotide sequence ID" value="NZ_JAOTBE010000058.1"/>
</dbReference>
<feature type="transmembrane region" description="Helical" evidence="1">
    <location>
        <begin position="12"/>
        <end position="32"/>
    </location>
</feature>
<protein>
    <submittedName>
        <fullName evidence="3">Fatty acid desaturase</fullName>
        <ecNumber evidence="3">1.14.19.-</ecNumber>
    </submittedName>
</protein>
<dbReference type="Proteomes" id="UP001589795">
    <property type="component" value="Unassembled WGS sequence"/>
</dbReference>
<feature type="transmembrane region" description="Helical" evidence="1">
    <location>
        <begin position="44"/>
        <end position="65"/>
    </location>
</feature>
<dbReference type="Pfam" id="PF00487">
    <property type="entry name" value="FA_desaturase"/>
    <property type="match status" value="1"/>
</dbReference>
<evidence type="ECO:0000313" key="3">
    <source>
        <dbReference type="EMBL" id="MFC0200457.1"/>
    </source>
</evidence>
<keyword evidence="1" id="KW-0472">Membrane</keyword>
<reference evidence="3 4" key="1">
    <citation type="submission" date="2024-09" db="EMBL/GenBank/DDBJ databases">
        <authorList>
            <person name="Sun Q."/>
            <person name="Mori K."/>
        </authorList>
    </citation>
    <scope>NUCLEOTIDE SEQUENCE [LARGE SCALE GENOMIC DNA]</scope>
    <source>
        <strain evidence="3 4">CCM 7904</strain>
    </source>
</reference>
<dbReference type="GO" id="GO:0016491">
    <property type="term" value="F:oxidoreductase activity"/>
    <property type="evidence" value="ECO:0007669"/>
    <property type="project" value="UniProtKB-KW"/>
</dbReference>
<sequence>MSGRKPGTTGDTIVNLGLCAAILLCWLVLHVFTLWSLDAAAHPLLAVLCLTGLTWLSVGLFIIAHDAMHGSVVPGRPGANAAIGQLALWLYAGFSWRKLIAKHMAHHRHAGTDDDPDFGHGGPVRWYGSFVATYFGWREGLLLPVIVTTYALILGDRWMYVVFWPVPAVLASIQLFVFGTWLPHRPGHDDFPDRHNARSTGIGDPLSLLTCFHFGGYHHEHHLHPHVPWWRLPRTRKTGGRA</sequence>
<gene>
    <name evidence="3" type="ORF">ACFFIZ_09030</name>
</gene>